<dbReference type="Pfam" id="PF23472">
    <property type="entry name" value="LysM2_CERK1_LYK3_4_5"/>
    <property type="match status" value="1"/>
</dbReference>
<feature type="domain" description="LYK3/4/5 second LysM" evidence="4">
    <location>
        <begin position="111"/>
        <end position="140"/>
    </location>
</feature>
<dbReference type="EMBL" id="OX465080">
    <property type="protein sequence ID" value="CAI9283152.1"/>
    <property type="molecule type" value="Genomic_DNA"/>
</dbReference>
<gene>
    <name evidence="6" type="ORF">LSALG_LOCUS22759</name>
</gene>
<name>A0AA36E5P8_LACSI</name>
<keyword evidence="1" id="KW-1133">Transmembrane helix</keyword>
<evidence type="ECO:0000313" key="6">
    <source>
        <dbReference type="EMBL" id="CAI9283152.1"/>
    </source>
</evidence>
<keyword evidence="7" id="KW-1185">Reference proteome</keyword>
<dbReference type="PANTHER" id="PTHR45927">
    <property type="entry name" value="LYSM-DOMAIN RECEPTOR-LIKE KINASE-RELATED"/>
    <property type="match status" value="1"/>
</dbReference>
<sequence length="333" mass="37642">MNPFLFLFPFLFFTHESVSQQTYSGNHILECNNSNKSERTPEFLYTCNGIQSCSTFLIFKTQPLYNTIFTISKLMSTDPTDVARINGITDSAGILPLNKELIIPVTCSCSGLTTCDSLQKNNIYKENDLQVGGKIRVPLRCACPTNSQTMSRIRFLLTYSITWEDSIKKISKQFDVKFQDLVLENRFCSVKDLISPFTNLLVPLSTEPLSTQTRTFYRNRNRNQNLKLSKKGIMIGTISGGFLAILCGVFVICLVSKRKRANKGKIVKLELPKDIQLGIFSVDQVLKVYKFEELEEATDGFTLEKRLSASVYKGSIKGRKVAIKQTGTTRIKR</sequence>
<evidence type="ECO:0000313" key="7">
    <source>
        <dbReference type="Proteomes" id="UP001177003"/>
    </source>
</evidence>
<evidence type="ECO:0000256" key="1">
    <source>
        <dbReference type="SAM" id="Phobius"/>
    </source>
</evidence>
<dbReference type="AlphaFoldDB" id="A0AA36E5P8"/>
<evidence type="ECO:0000259" key="3">
    <source>
        <dbReference type="Pfam" id="PF23446"/>
    </source>
</evidence>
<evidence type="ECO:0000259" key="4">
    <source>
        <dbReference type="Pfam" id="PF23472"/>
    </source>
</evidence>
<feature type="domain" description="NFP/LYK4/5 first LysM" evidence="3">
    <location>
        <begin position="52"/>
        <end position="109"/>
    </location>
</feature>
<dbReference type="InterPro" id="IPR056563">
    <property type="entry name" value="LysM3_LYK4_5"/>
</dbReference>
<evidence type="ECO:0008006" key="8">
    <source>
        <dbReference type="Google" id="ProtNLM"/>
    </source>
</evidence>
<keyword evidence="1" id="KW-0472">Membrane</keyword>
<protein>
    <recommendedName>
        <fullName evidence="8">LysM domain-containing protein</fullName>
    </recommendedName>
</protein>
<reference evidence="6" key="1">
    <citation type="submission" date="2023-04" db="EMBL/GenBank/DDBJ databases">
        <authorList>
            <person name="Vijverberg K."/>
            <person name="Xiong W."/>
            <person name="Schranz E."/>
        </authorList>
    </citation>
    <scope>NUCLEOTIDE SEQUENCE</scope>
</reference>
<feature type="transmembrane region" description="Helical" evidence="1">
    <location>
        <begin position="233"/>
        <end position="255"/>
    </location>
</feature>
<dbReference type="InterPro" id="IPR056561">
    <property type="entry name" value="NFP_LYK_LysM1"/>
</dbReference>
<dbReference type="InterPro" id="IPR056562">
    <property type="entry name" value="LysM2_CERK1_LYK3_4_5"/>
</dbReference>
<proteinExistence type="predicted"/>
<dbReference type="Pfam" id="PF23446">
    <property type="entry name" value="LysM1_NFP_LYK"/>
    <property type="match status" value="1"/>
</dbReference>
<dbReference type="PANTHER" id="PTHR45927:SF5">
    <property type="entry name" value="PROTEIN KINASE DOMAIN-CONTAINING PROTEIN"/>
    <property type="match status" value="1"/>
</dbReference>
<dbReference type="Proteomes" id="UP001177003">
    <property type="component" value="Chromosome 4"/>
</dbReference>
<feature type="chain" id="PRO_5041421428" description="LysM domain-containing protein" evidence="2">
    <location>
        <begin position="20"/>
        <end position="333"/>
    </location>
</feature>
<keyword evidence="2" id="KW-0732">Signal</keyword>
<evidence type="ECO:0000259" key="5">
    <source>
        <dbReference type="Pfam" id="PF23473"/>
    </source>
</evidence>
<dbReference type="Pfam" id="PF23473">
    <property type="entry name" value="LysM3_LYK4_5"/>
    <property type="match status" value="1"/>
</dbReference>
<keyword evidence="1" id="KW-0812">Transmembrane</keyword>
<organism evidence="6 7">
    <name type="scientific">Lactuca saligna</name>
    <name type="common">Willowleaf lettuce</name>
    <dbReference type="NCBI Taxonomy" id="75948"/>
    <lineage>
        <taxon>Eukaryota</taxon>
        <taxon>Viridiplantae</taxon>
        <taxon>Streptophyta</taxon>
        <taxon>Embryophyta</taxon>
        <taxon>Tracheophyta</taxon>
        <taxon>Spermatophyta</taxon>
        <taxon>Magnoliopsida</taxon>
        <taxon>eudicotyledons</taxon>
        <taxon>Gunneridae</taxon>
        <taxon>Pentapetalae</taxon>
        <taxon>asterids</taxon>
        <taxon>campanulids</taxon>
        <taxon>Asterales</taxon>
        <taxon>Asteraceae</taxon>
        <taxon>Cichorioideae</taxon>
        <taxon>Cichorieae</taxon>
        <taxon>Lactucinae</taxon>
        <taxon>Lactuca</taxon>
    </lineage>
</organism>
<evidence type="ECO:0000256" key="2">
    <source>
        <dbReference type="SAM" id="SignalP"/>
    </source>
</evidence>
<accession>A0AA36E5P8</accession>
<feature type="signal peptide" evidence="2">
    <location>
        <begin position="1"/>
        <end position="19"/>
    </location>
</feature>
<feature type="domain" description="LYK4/5 third LysM" evidence="5">
    <location>
        <begin position="155"/>
        <end position="204"/>
    </location>
</feature>
<dbReference type="InterPro" id="IPR052611">
    <property type="entry name" value="Plant_RLK_LysM"/>
</dbReference>